<dbReference type="Proteomes" id="UP000198894">
    <property type="component" value="Unassembled WGS sequence"/>
</dbReference>
<dbReference type="Pfam" id="PF00903">
    <property type="entry name" value="Glyoxalase"/>
    <property type="match status" value="1"/>
</dbReference>
<proteinExistence type="predicted"/>
<keyword evidence="2" id="KW-0223">Dioxygenase</keyword>
<name>A0A1G8MDW5_9HYPH</name>
<dbReference type="Gene3D" id="3.10.180.10">
    <property type="entry name" value="2,3-Dihydroxybiphenyl 1,2-Dioxygenase, domain 1"/>
    <property type="match status" value="1"/>
</dbReference>
<dbReference type="InterPro" id="IPR037523">
    <property type="entry name" value="VOC_core"/>
</dbReference>
<keyword evidence="2" id="KW-0560">Oxidoreductase</keyword>
<sequence length="156" mass="17583">MPVTVGAHHLTLFTHDMDRFIRFYEEIFDAETKFDLSEPGPGGGTLRHSLIDVGGGFALHPFQMPEPTGYEDGSMQMGKRGHIDHLALKVHDEECLQEVRRRLVKAGASDGTITDFGAVRLVSFKDPDGMEGEVARWTNSKRVLGFEERKRELWPD</sequence>
<evidence type="ECO:0000313" key="3">
    <source>
        <dbReference type="Proteomes" id="UP000198894"/>
    </source>
</evidence>
<evidence type="ECO:0000259" key="1">
    <source>
        <dbReference type="PROSITE" id="PS51819"/>
    </source>
</evidence>
<dbReference type="EMBL" id="FNEE01000002">
    <property type="protein sequence ID" value="SDI66139.1"/>
    <property type="molecule type" value="Genomic_DNA"/>
</dbReference>
<dbReference type="PROSITE" id="PS51819">
    <property type="entry name" value="VOC"/>
    <property type="match status" value="1"/>
</dbReference>
<dbReference type="CDD" id="cd06587">
    <property type="entry name" value="VOC"/>
    <property type="match status" value="1"/>
</dbReference>
<accession>A0A1G8MDW5</accession>
<reference evidence="3" key="1">
    <citation type="submission" date="2016-10" db="EMBL/GenBank/DDBJ databases">
        <authorList>
            <person name="Varghese N."/>
            <person name="Submissions S."/>
        </authorList>
    </citation>
    <scope>NUCLEOTIDE SEQUENCE [LARGE SCALE GENOMIC DNA]</scope>
    <source>
        <strain evidence="3">CGMCC 1.11022</strain>
    </source>
</reference>
<dbReference type="AlphaFoldDB" id="A0A1G8MDW5"/>
<keyword evidence="3" id="KW-1185">Reference proteome</keyword>
<dbReference type="InterPro" id="IPR004360">
    <property type="entry name" value="Glyas_Fos-R_dOase_dom"/>
</dbReference>
<evidence type="ECO:0000313" key="2">
    <source>
        <dbReference type="EMBL" id="SDI66139.1"/>
    </source>
</evidence>
<protein>
    <submittedName>
        <fullName evidence="2">Catechol 2,3-dioxygenase</fullName>
    </submittedName>
</protein>
<feature type="domain" description="VOC" evidence="1">
    <location>
        <begin position="6"/>
        <end position="137"/>
    </location>
</feature>
<dbReference type="RefSeq" id="WP_091591464.1">
    <property type="nucleotide sequence ID" value="NZ_FNEE01000002.1"/>
</dbReference>
<dbReference type="InterPro" id="IPR029068">
    <property type="entry name" value="Glyas_Bleomycin-R_OHBP_Dase"/>
</dbReference>
<dbReference type="GO" id="GO:0051213">
    <property type="term" value="F:dioxygenase activity"/>
    <property type="evidence" value="ECO:0007669"/>
    <property type="project" value="UniProtKB-KW"/>
</dbReference>
<dbReference type="SUPFAM" id="SSF54593">
    <property type="entry name" value="Glyoxalase/Bleomycin resistance protein/Dihydroxybiphenyl dioxygenase"/>
    <property type="match status" value="1"/>
</dbReference>
<organism evidence="2 3">
    <name type="scientific">Mesorhizobium muleiense</name>
    <dbReference type="NCBI Taxonomy" id="1004279"/>
    <lineage>
        <taxon>Bacteria</taxon>
        <taxon>Pseudomonadati</taxon>
        <taxon>Pseudomonadota</taxon>
        <taxon>Alphaproteobacteria</taxon>
        <taxon>Hyphomicrobiales</taxon>
        <taxon>Phyllobacteriaceae</taxon>
        <taxon>Mesorhizobium</taxon>
    </lineage>
</organism>
<gene>
    <name evidence="2" type="ORF">SAMN05428953_102533</name>
</gene>